<dbReference type="GO" id="GO:0005634">
    <property type="term" value="C:nucleus"/>
    <property type="evidence" value="ECO:0007669"/>
    <property type="project" value="TreeGrafter"/>
</dbReference>
<dbReference type="GO" id="GO:0002100">
    <property type="term" value="P:tRNA wobble adenosine to inosine editing"/>
    <property type="evidence" value="ECO:0007669"/>
    <property type="project" value="TreeGrafter"/>
</dbReference>
<dbReference type="Gene3D" id="3.40.140.10">
    <property type="entry name" value="Cytidine Deaminase, domain 2"/>
    <property type="match status" value="1"/>
</dbReference>
<keyword evidence="1" id="KW-0378">Hydrolase</keyword>
<dbReference type="InterPro" id="IPR016193">
    <property type="entry name" value="Cytidine_deaminase-like"/>
</dbReference>
<dbReference type="PROSITE" id="PS51747">
    <property type="entry name" value="CYT_DCMP_DEAMINASES_2"/>
    <property type="match status" value="1"/>
</dbReference>
<dbReference type="Pfam" id="PF00383">
    <property type="entry name" value="dCMP_cyt_deam_1"/>
    <property type="match status" value="1"/>
</dbReference>
<feature type="compositionally biased region" description="Low complexity" evidence="2">
    <location>
        <begin position="113"/>
        <end position="130"/>
    </location>
</feature>
<feature type="region of interest" description="Disordered" evidence="2">
    <location>
        <begin position="174"/>
        <end position="221"/>
    </location>
</feature>
<feature type="domain" description="CMP/dCMP-type deaminase" evidence="3">
    <location>
        <begin position="360"/>
        <end position="536"/>
    </location>
</feature>
<evidence type="ECO:0000256" key="2">
    <source>
        <dbReference type="SAM" id="MobiDB-lite"/>
    </source>
</evidence>
<feature type="compositionally biased region" description="Polar residues" evidence="2">
    <location>
        <begin position="179"/>
        <end position="212"/>
    </location>
</feature>
<feature type="region of interest" description="Disordered" evidence="2">
    <location>
        <begin position="627"/>
        <end position="647"/>
    </location>
</feature>
<evidence type="ECO:0000313" key="5">
    <source>
        <dbReference type="Proteomes" id="UP000758603"/>
    </source>
</evidence>
<protein>
    <recommendedName>
        <fullName evidence="3">CMP/dCMP-type deaminase domain-containing protein</fullName>
    </recommendedName>
</protein>
<feature type="compositionally biased region" description="Polar residues" evidence="2">
    <location>
        <begin position="637"/>
        <end position="647"/>
    </location>
</feature>
<sequence length="647" mass="68033">MAGHNASGNTSSLWQALFAAFIQFFTRLFHFNSSNNTPLTQQQHPSTEAPGGGLPDTQTAPTPAIVAGSQPPAASQPTQQQPDLEKGQPQQEDDAMAAAKKRGGNKRPSVKPNGAQSASTGAGAGANASTDQQRDKENMGPSKQIDHSNASPASSEIKKAPLGASSQFGIVDTAGYAQQVDTQKPNGSKTPNKNRGASSPTEPSGNVTTNGGLASGWETPVAAGNQTPLITAVVPAENEIEIQKAASHSQTGTQTPSFAPELATNTKENANLPVIDAQVDQTTAAVDRLALDDNTPGPDKALTKDTAAVEAAGVPLIVVNPVPGQAPIALKPLAPLVTPPSQVLPGLIEPDTEEGKRERAVHLDFMREALKMGDSALTINETPVGCVLVYKNRIIAKGMNATNVTRNGTRHAEFMALSALLSRQSEADVKDAEYHDESLWGDVDPSDGHIFPYGQKLHPSPKVDDSIISECILYVTVEPCVMCASLLRQLRIKKVYFGAVNDKFGGTGGVFRVHVNSKPIAKPDSGRPYQNGYGPQDAKNILRGRAALLPRTDEDGDGGNVEPGYPAEGGYLRDEAVSLLRRFYVQENGRAPQPRKKEGRAARLFAMENAAANGGVLMDPDGNILGELPADGDMSPVNGSSSPILAA</sequence>
<dbReference type="AlphaFoldDB" id="A0A9P8ZV60"/>
<dbReference type="PANTHER" id="PTHR11079:SF149">
    <property type="entry name" value="TRNA-SPECIFIC ADENOSINE DEAMINASE 2"/>
    <property type="match status" value="1"/>
</dbReference>
<feature type="compositionally biased region" description="Basic residues" evidence="2">
    <location>
        <begin position="99"/>
        <end position="109"/>
    </location>
</feature>
<feature type="compositionally biased region" description="Polar residues" evidence="2">
    <location>
        <begin position="36"/>
        <end position="46"/>
    </location>
</feature>
<dbReference type="Proteomes" id="UP000758603">
    <property type="component" value="Unassembled WGS sequence"/>
</dbReference>
<dbReference type="EMBL" id="JAGPXC010000006">
    <property type="protein sequence ID" value="KAH6651735.1"/>
    <property type="molecule type" value="Genomic_DNA"/>
</dbReference>
<dbReference type="PANTHER" id="PTHR11079">
    <property type="entry name" value="CYTOSINE DEAMINASE FAMILY MEMBER"/>
    <property type="match status" value="1"/>
</dbReference>
<dbReference type="GO" id="GO:0052717">
    <property type="term" value="F:tRNA-specific adenosine-34 deaminase activity"/>
    <property type="evidence" value="ECO:0007669"/>
    <property type="project" value="TreeGrafter"/>
</dbReference>
<dbReference type="GeneID" id="70129243"/>
<accession>A0A9P8ZV60</accession>
<feature type="compositionally biased region" description="Low complexity" evidence="2">
    <location>
        <begin position="69"/>
        <end position="82"/>
    </location>
</feature>
<dbReference type="GO" id="GO:0005737">
    <property type="term" value="C:cytoplasm"/>
    <property type="evidence" value="ECO:0007669"/>
    <property type="project" value="TreeGrafter"/>
</dbReference>
<dbReference type="SUPFAM" id="SSF53927">
    <property type="entry name" value="Cytidine deaminase-like"/>
    <property type="match status" value="1"/>
</dbReference>
<comment type="caution">
    <text evidence="4">The sequence shown here is derived from an EMBL/GenBank/DDBJ whole genome shotgun (WGS) entry which is preliminary data.</text>
</comment>
<dbReference type="InterPro" id="IPR002125">
    <property type="entry name" value="CMP_dCMP_dom"/>
</dbReference>
<evidence type="ECO:0000259" key="3">
    <source>
        <dbReference type="PROSITE" id="PS51747"/>
    </source>
</evidence>
<dbReference type="OrthoDB" id="1701769at2759"/>
<name>A0A9P8ZV60_9PEZI</name>
<organism evidence="4 5">
    <name type="scientific">Truncatella angustata</name>
    <dbReference type="NCBI Taxonomy" id="152316"/>
    <lineage>
        <taxon>Eukaryota</taxon>
        <taxon>Fungi</taxon>
        <taxon>Dikarya</taxon>
        <taxon>Ascomycota</taxon>
        <taxon>Pezizomycotina</taxon>
        <taxon>Sordariomycetes</taxon>
        <taxon>Xylariomycetidae</taxon>
        <taxon>Amphisphaeriales</taxon>
        <taxon>Sporocadaceae</taxon>
        <taxon>Truncatella</taxon>
    </lineage>
</organism>
<proteinExistence type="predicted"/>
<keyword evidence="5" id="KW-1185">Reference proteome</keyword>
<gene>
    <name evidence="4" type="ORF">BKA67DRAFT_537593</name>
</gene>
<feature type="region of interest" description="Disordered" evidence="2">
    <location>
        <begin position="36"/>
        <end position="161"/>
    </location>
</feature>
<dbReference type="RefSeq" id="XP_045956013.1">
    <property type="nucleotide sequence ID" value="XM_046100351.1"/>
</dbReference>
<reference evidence="4" key="1">
    <citation type="journal article" date="2021" name="Nat. Commun.">
        <title>Genetic determinants of endophytism in the Arabidopsis root mycobiome.</title>
        <authorList>
            <person name="Mesny F."/>
            <person name="Miyauchi S."/>
            <person name="Thiergart T."/>
            <person name="Pickel B."/>
            <person name="Atanasova L."/>
            <person name="Karlsson M."/>
            <person name="Huettel B."/>
            <person name="Barry K.W."/>
            <person name="Haridas S."/>
            <person name="Chen C."/>
            <person name="Bauer D."/>
            <person name="Andreopoulos W."/>
            <person name="Pangilinan J."/>
            <person name="LaButti K."/>
            <person name="Riley R."/>
            <person name="Lipzen A."/>
            <person name="Clum A."/>
            <person name="Drula E."/>
            <person name="Henrissat B."/>
            <person name="Kohler A."/>
            <person name="Grigoriev I.V."/>
            <person name="Martin F.M."/>
            <person name="Hacquard S."/>
        </authorList>
    </citation>
    <scope>NUCLEOTIDE SEQUENCE</scope>
    <source>
        <strain evidence="4">MPI-SDFR-AT-0073</strain>
    </source>
</reference>
<evidence type="ECO:0000313" key="4">
    <source>
        <dbReference type="EMBL" id="KAH6651735.1"/>
    </source>
</evidence>
<dbReference type="CDD" id="cd01285">
    <property type="entry name" value="nucleoside_deaminase"/>
    <property type="match status" value="1"/>
</dbReference>
<evidence type="ECO:0000256" key="1">
    <source>
        <dbReference type="ARBA" id="ARBA00022801"/>
    </source>
</evidence>